<feature type="domain" description="Chromosomal replication initiator DnaA C-terminal" evidence="1">
    <location>
        <begin position="52"/>
        <end position="120"/>
    </location>
</feature>
<protein>
    <recommendedName>
        <fullName evidence="1">Chromosomal replication initiator DnaA C-terminal domain-containing protein</fullName>
    </recommendedName>
</protein>
<dbReference type="Proteomes" id="UP000051913">
    <property type="component" value="Unassembled WGS sequence"/>
</dbReference>
<reference evidence="2 3" key="1">
    <citation type="submission" date="2014-03" db="EMBL/GenBank/DDBJ databases">
        <title>Bradyrhizobium valentinum sp. nov., isolated from effective nodules of Lupinus mariae-josephae, a lupine endemic of basic-lime soils in Eastern Spain.</title>
        <authorList>
            <person name="Duran D."/>
            <person name="Rey L."/>
            <person name="Navarro A."/>
            <person name="Busquets A."/>
            <person name="Imperial J."/>
            <person name="Ruiz-Argueso T."/>
        </authorList>
    </citation>
    <scope>NUCLEOTIDE SEQUENCE [LARGE SCALE GENOMIC DNA]</scope>
    <source>
        <strain evidence="2 3">LmjM3</strain>
    </source>
</reference>
<dbReference type="EMBL" id="LLXX01000173">
    <property type="protein sequence ID" value="KRQ99246.1"/>
    <property type="molecule type" value="Genomic_DNA"/>
</dbReference>
<gene>
    <name evidence="2" type="ORF">CP49_11655</name>
</gene>
<dbReference type="SUPFAM" id="SSF48295">
    <property type="entry name" value="TrpR-like"/>
    <property type="match status" value="1"/>
</dbReference>
<organism evidence="2 3">
    <name type="scientific">Bradyrhizobium valentinum</name>
    <dbReference type="NCBI Taxonomy" id="1518501"/>
    <lineage>
        <taxon>Bacteria</taxon>
        <taxon>Pseudomonadati</taxon>
        <taxon>Pseudomonadota</taxon>
        <taxon>Alphaproteobacteria</taxon>
        <taxon>Hyphomicrobiales</taxon>
        <taxon>Nitrobacteraceae</taxon>
        <taxon>Bradyrhizobium</taxon>
    </lineage>
</organism>
<evidence type="ECO:0000259" key="1">
    <source>
        <dbReference type="SMART" id="SM00760"/>
    </source>
</evidence>
<dbReference type="GO" id="GO:0043565">
    <property type="term" value="F:sequence-specific DNA binding"/>
    <property type="evidence" value="ECO:0007669"/>
    <property type="project" value="InterPro"/>
</dbReference>
<dbReference type="GO" id="GO:0006275">
    <property type="term" value="P:regulation of DNA replication"/>
    <property type="evidence" value="ECO:0007669"/>
    <property type="project" value="InterPro"/>
</dbReference>
<name>A0A0R3L0C0_9BRAD</name>
<dbReference type="RefSeq" id="WP_057853898.1">
    <property type="nucleotide sequence ID" value="NZ_LLXX01000173.1"/>
</dbReference>
<evidence type="ECO:0000313" key="3">
    <source>
        <dbReference type="Proteomes" id="UP000051913"/>
    </source>
</evidence>
<accession>A0A0R3L0C0</accession>
<dbReference type="InterPro" id="IPR010921">
    <property type="entry name" value="Trp_repressor/repl_initiator"/>
</dbReference>
<keyword evidence="3" id="KW-1185">Reference proteome</keyword>
<comment type="caution">
    <text evidence="2">The sequence shown here is derived from an EMBL/GenBank/DDBJ whole genome shotgun (WGS) entry which is preliminary data.</text>
</comment>
<dbReference type="GO" id="GO:0005524">
    <property type="term" value="F:ATP binding"/>
    <property type="evidence" value="ECO:0007669"/>
    <property type="project" value="InterPro"/>
</dbReference>
<dbReference type="AlphaFoldDB" id="A0A0R3L0C0"/>
<dbReference type="GO" id="GO:0006270">
    <property type="term" value="P:DNA replication initiation"/>
    <property type="evidence" value="ECO:0007669"/>
    <property type="project" value="InterPro"/>
</dbReference>
<dbReference type="SMART" id="SM00760">
    <property type="entry name" value="Bac_DnaA_C"/>
    <property type="match status" value="1"/>
</dbReference>
<dbReference type="Gene3D" id="1.10.1750.10">
    <property type="match status" value="1"/>
</dbReference>
<evidence type="ECO:0000313" key="2">
    <source>
        <dbReference type="EMBL" id="KRQ99246.1"/>
    </source>
</evidence>
<proteinExistence type="predicted"/>
<sequence length="130" mass="15036">MTEVLVCVGNYDRHNSPHAAPDAAHHHDDIDRYTWMEREYRREVGNRKWHKHCAVVIKLGAIAFDIPVDDILARDNNREKTDKRHKIMAFARVATGATFHQLADAFNRKHSAVAVGVERFEAIVRRVIDR</sequence>
<dbReference type="InterPro" id="IPR013159">
    <property type="entry name" value="DnaA_C"/>
</dbReference>